<dbReference type="InterPro" id="IPR035093">
    <property type="entry name" value="RelE/ParE_toxin_dom_sf"/>
</dbReference>
<gene>
    <name evidence="3" type="ORF">AX777_25210</name>
    <name evidence="2" type="ORF">CP98_04422</name>
    <name evidence="4" type="ORF">GS397_19945</name>
</gene>
<evidence type="ECO:0000313" key="6">
    <source>
        <dbReference type="Proteomes" id="UP000077262"/>
    </source>
</evidence>
<dbReference type="EMBL" id="JGVR01000041">
    <property type="protein sequence ID" value="KEZ15364.1"/>
    <property type="molecule type" value="Genomic_DNA"/>
</dbReference>
<dbReference type="OrthoDB" id="7030467at2"/>
<dbReference type="eggNOG" id="COG3041">
    <property type="taxonomic scope" value="Bacteria"/>
</dbReference>
<dbReference type="NCBIfam" id="TIGR02385">
    <property type="entry name" value="RelE_StbE"/>
    <property type="match status" value="1"/>
</dbReference>
<protein>
    <submittedName>
        <fullName evidence="3">Addiction module toxin RelE</fullName>
    </submittedName>
    <submittedName>
        <fullName evidence="2">Translation repressor RelE</fullName>
    </submittedName>
    <submittedName>
        <fullName evidence="4">Type II toxin-antitoxin system mRNA interferase toxin, RelE/StbE family</fullName>
    </submittedName>
</protein>
<dbReference type="Proteomes" id="UP000464086">
    <property type="component" value="Chromosome"/>
</dbReference>
<dbReference type="GO" id="GO:0006415">
    <property type="term" value="P:translational termination"/>
    <property type="evidence" value="ECO:0007669"/>
    <property type="project" value="TreeGrafter"/>
</dbReference>
<evidence type="ECO:0000313" key="5">
    <source>
        <dbReference type="Proteomes" id="UP000028534"/>
    </source>
</evidence>
<dbReference type="RefSeq" id="WP_007685988.1">
    <property type="nucleotide sequence ID" value="NZ_CP047218.1"/>
</dbReference>
<dbReference type="EMBL" id="CP047218">
    <property type="protein sequence ID" value="QHD69103.1"/>
    <property type="molecule type" value="Genomic_DNA"/>
</dbReference>
<proteinExistence type="predicted"/>
<evidence type="ECO:0000313" key="2">
    <source>
        <dbReference type="EMBL" id="KEZ15364.1"/>
    </source>
</evidence>
<dbReference type="PATRIC" id="fig|13690.10.peg.4554"/>
<dbReference type="GO" id="GO:0006402">
    <property type="term" value="P:mRNA catabolic process"/>
    <property type="evidence" value="ECO:0007669"/>
    <property type="project" value="TreeGrafter"/>
</dbReference>
<dbReference type="EMBL" id="LSTR01000034">
    <property type="protein sequence ID" value="OAH43439.1"/>
    <property type="molecule type" value="Genomic_DNA"/>
</dbReference>
<keyword evidence="1" id="KW-1277">Toxin-antitoxin system</keyword>
<dbReference type="Pfam" id="PF15738">
    <property type="entry name" value="YafQ_toxin"/>
    <property type="match status" value="1"/>
</dbReference>
<dbReference type="STRING" id="13690.AX777_25210"/>
<reference evidence="3 6" key="2">
    <citation type="submission" date="2016-02" db="EMBL/GenBank/DDBJ databases">
        <authorList>
            <person name="Wen L."/>
            <person name="He K."/>
            <person name="Yang H."/>
        </authorList>
    </citation>
    <scope>NUCLEOTIDE SEQUENCE [LARGE SCALE GENOMIC DNA]</scope>
    <source>
        <strain evidence="3 6">CD09_2</strain>
    </source>
</reference>
<dbReference type="InterPro" id="IPR007712">
    <property type="entry name" value="RelE/ParE_toxin"/>
</dbReference>
<accession>A0A084EBM2</accession>
<organism evidence="2 5">
    <name type="scientific">Sphingobium yanoikuyae</name>
    <name type="common">Sphingomonas yanoikuyae</name>
    <dbReference type="NCBI Taxonomy" id="13690"/>
    <lineage>
        <taxon>Bacteria</taxon>
        <taxon>Pseudomonadati</taxon>
        <taxon>Pseudomonadota</taxon>
        <taxon>Alphaproteobacteria</taxon>
        <taxon>Sphingomonadales</taxon>
        <taxon>Sphingomonadaceae</taxon>
        <taxon>Sphingobium</taxon>
    </lineage>
</organism>
<dbReference type="PANTHER" id="PTHR40588:SF1">
    <property type="entry name" value="MRNA INTERFERASE TOXIN YAFQ"/>
    <property type="match status" value="1"/>
</dbReference>
<dbReference type="SUPFAM" id="SSF143011">
    <property type="entry name" value="RelE-like"/>
    <property type="match status" value="1"/>
</dbReference>
<dbReference type="PANTHER" id="PTHR40588">
    <property type="entry name" value="MRNA INTERFERASE TOXIN YAFQ"/>
    <property type="match status" value="1"/>
</dbReference>
<reference evidence="4 7" key="3">
    <citation type="submission" date="2019-12" db="EMBL/GenBank/DDBJ databases">
        <title>Functional and genomic insights into the Sphingobium yanoikuyae YC-JY1, a bacterium efficiently degrading bisphenol A.</title>
        <authorList>
            <person name="Jia Y."/>
            <person name="Li X."/>
            <person name="Wang J."/>
            <person name="Eltoukhy A."/>
            <person name="Lamraoui I."/>
            <person name="Yan Y."/>
        </authorList>
    </citation>
    <scope>NUCLEOTIDE SEQUENCE [LARGE SCALE GENOMIC DNA]</scope>
    <source>
        <strain evidence="4 7">YC-JY1</strain>
    </source>
</reference>
<evidence type="ECO:0000313" key="3">
    <source>
        <dbReference type="EMBL" id="OAH43439.1"/>
    </source>
</evidence>
<dbReference type="AlphaFoldDB" id="A0A084EBM2"/>
<dbReference type="InterPro" id="IPR004386">
    <property type="entry name" value="Toxin_YafQ-like"/>
</dbReference>
<dbReference type="Proteomes" id="UP000028534">
    <property type="component" value="Unassembled WGS sequence"/>
</dbReference>
<dbReference type="GO" id="GO:0004521">
    <property type="term" value="F:RNA endonuclease activity"/>
    <property type="evidence" value="ECO:0007669"/>
    <property type="project" value="TreeGrafter"/>
</dbReference>
<evidence type="ECO:0000313" key="7">
    <source>
        <dbReference type="Proteomes" id="UP000464086"/>
    </source>
</evidence>
<name>A0A084EBM2_SPHYA</name>
<dbReference type="Gene3D" id="3.30.2310.20">
    <property type="entry name" value="RelE-like"/>
    <property type="match status" value="1"/>
</dbReference>
<evidence type="ECO:0000256" key="1">
    <source>
        <dbReference type="ARBA" id="ARBA00022649"/>
    </source>
</evidence>
<reference evidence="2 5" key="1">
    <citation type="submission" date="2014-03" db="EMBL/GenBank/DDBJ databases">
        <title>Genome sequence of Sphingobium yanoikuyae B1.</title>
        <authorList>
            <person name="Gan H.M."/>
            <person name="Gan H.Y."/>
            <person name="Savka M.A."/>
        </authorList>
    </citation>
    <scope>NUCLEOTIDE SEQUENCE [LARGE SCALE GENOMIC DNA]</scope>
    <source>
        <strain evidence="2 5">B1</strain>
    </source>
</reference>
<dbReference type="Proteomes" id="UP000077262">
    <property type="component" value="Unassembled WGS sequence"/>
</dbReference>
<sequence length="106" mass="12212">MPSTKKPASSKRASFPREASYEKRFVKDWERLSRSGRYNMNQLKEAMMLLIANDAPLGPEWLDHALKGDWSDHRECHIGGDFLLIYTIEGNLVNFVRAGTHSELFE</sequence>
<evidence type="ECO:0000313" key="4">
    <source>
        <dbReference type="EMBL" id="QHD69103.1"/>
    </source>
</evidence>